<dbReference type="STRING" id="591019.Shell_0386"/>
<dbReference type="PANTHER" id="PTHR38755:SF1">
    <property type="entry name" value="METHYLENE-TETRAHYDROFOLATE REDUCTASE C-TERMINAL DOMAIN-CONTAINING PROTEIN"/>
    <property type="match status" value="1"/>
</dbReference>
<dbReference type="PANTHER" id="PTHR38755">
    <property type="entry name" value="5,10-METHYLENETETRAHYDROFOLATE REDUCTASE"/>
    <property type="match status" value="1"/>
</dbReference>
<dbReference type="Proteomes" id="UP000002573">
    <property type="component" value="Chromosome"/>
</dbReference>
<dbReference type="HOGENOM" id="CLU_098912_0_0_2"/>
<dbReference type="SUPFAM" id="SSF51730">
    <property type="entry name" value="FAD-linked oxidoreductase"/>
    <property type="match status" value="1"/>
</dbReference>
<evidence type="ECO:0000256" key="1">
    <source>
        <dbReference type="ARBA" id="ARBA00023002"/>
    </source>
</evidence>
<dbReference type="EMBL" id="CP002051">
    <property type="protein sequence ID" value="ADI31518.1"/>
    <property type="molecule type" value="Genomic_DNA"/>
</dbReference>
<dbReference type="OrthoDB" id="28177at2157"/>
<accession>D7DBH1</accession>
<reference evidence="2 3" key="2">
    <citation type="journal article" date="2011" name="Stand. Genomic Sci.">
        <title>Complete genome sequence of Staphylothermus hellenicus P8.</title>
        <authorList>
            <person name="Anderson I."/>
            <person name="Wirth R."/>
            <person name="Lucas S."/>
            <person name="Copeland A."/>
            <person name="Lapidus A."/>
            <person name="Cheng J.F."/>
            <person name="Goodwin L."/>
            <person name="Pitluck S."/>
            <person name="Davenport K."/>
            <person name="Detter J.C."/>
            <person name="Han C."/>
            <person name="Tapia R."/>
            <person name="Land M."/>
            <person name="Hauser L."/>
            <person name="Pati A."/>
            <person name="Mikhailova N."/>
            <person name="Woyke T."/>
            <person name="Klenk H.P."/>
            <person name="Kyrpides N."/>
            <person name="Ivanova N."/>
        </authorList>
    </citation>
    <scope>NUCLEOTIDE SEQUENCE [LARGE SCALE GENOMIC DNA]</scope>
    <source>
        <strain evidence="3">DSM 12710 / JCM 10830 / BK20S6-10-b1 / P8</strain>
    </source>
</reference>
<keyword evidence="1" id="KW-0560">Oxidoreductase</keyword>
<dbReference type="GeneID" id="9233675"/>
<dbReference type="GO" id="GO:0016491">
    <property type="term" value="F:oxidoreductase activity"/>
    <property type="evidence" value="ECO:0007669"/>
    <property type="project" value="UniProtKB-KW"/>
</dbReference>
<sequence length="234" mass="26769">MDYLFELVPWKKKLIDEIVDLARDFFSIYTIPEGPGGYPGIYSLATAMYLKYKYDLKAFPHIRLYDINRLALLSIANAVEAYGLEGLVLLRGDKPWKGIIVEDIGTEEALSLLKKKGYRFEKGAIISLRYPYEKIIERIRLGADFYHVINYDASKDQLLTRIYREANRLGVKIYVFILLGIGGNKGLFAKLNQPYISPGELKDRLEALRNMCDGVVLSTPLEPLEGIRVFMKYA</sequence>
<evidence type="ECO:0000313" key="3">
    <source>
        <dbReference type="Proteomes" id="UP000002573"/>
    </source>
</evidence>
<gene>
    <name evidence="2" type="ordered locus">Shell_0386</name>
</gene>
<protein>
    <submittedName>
        <fullName evidence="2">5 10-methylenetetrahydrofolate reductase-like protein</fullName>
    </submittedName>
</protein>
<dbReference type="Gene3D" id="3.20.20.220">
    <property type="match status" value="1"/>
</dbReference>
<proteinExistence type="predicted"/>
<keyword evidence="3" id="KW-1185">Reference proteome</keyword>
<dbReference type="RefSeq" id="WP_013142716.1">
    <property type="nucleotide sequence ID" value="NC_014205.1"/>
</dbReference>
<evidence type="ECO:0000313" key="2">
    <source>
        <dbReference type="EMBL" id="ADI31518.1"/>
    </source>
</evidence>
<dbReference type="eggNOG" id="arCOG00475">
    <property type="taxonomic scope" value="Archaea"/>
</dbReference>
<dbReference type="InterPro" id="IPR029041">
    <property type="entry name" value="FAD-linked_oxidoreductase-like"/>
</dbReference>
<organism evidence="2 3">
    <name type="scientific">Staphylothermus hellenicus (strain DSM 12710 / JCM 10830 / BK20S6-10-b1 / P8)</name>
    <dbReference type="NCBI Taxonomy" id="591019"/>
    <lineage>
        <taxon>Archaea</taxon>
        <taxon>Thermoproteota</taxon>
        <taxon>Thermoprotei</taxon>
        <taxon>Desulfurococcales</taxon>
        <taxon>Desulfurococcaceae</taxon>
        <taxon>Staphylothermus</taxon>
    </lineage>
</organism>
<dbReference type="AlphaFoldDB" id="D7DBH1"/>
<reference evidence="3" key="1">
    <citation type="submission" date="2010-05" db="EMBL/GenBank/DDBJ databases">
        <title>Complete sequence of Staphylothermus hellenicus DSM 12710.</title>
        <authorList>
            <consortium name="US DOE Joint Genome Institute"/>
            <person name="Lucas S."/>
            <person name="Copeland A."/>
            <person name="Lapidus A."/>
            <person name="Cheng J.-F."/>
            <person name="Bruce D."/>
            <person name="Goodwin L."/>
            <person name="Pitluck S."/>
            <person name="Davenport K."/>
            <person name="Detter J.C."/>
            <person name="Han C."/>
            <person name="Tapia R."/>
            <person name="Larimer F."/>
            <person name="Land M."/>
            <person name="Hauser L."/>
            <person name="Kyrpides N."/>
            <person name="Mikhailova N."/>
            <person name="Anderson I.J."/>
            <person name="Woyke T."/>
        </authorList>
    </citation>
    <scope>NUCLEOTIDE SEQUENCE [LARGE SCALE GENOMIC DNA]</scope>
    <source>
        <strain evidence="3">DSM 12710 / JCM 10830 / BK20S6-10-b1 / P8</strain>
    </source>
</reference>
<name>D7DBH1_STAHD</name>
<dbReference type="KEGG" id="shc:Shell_0386"/>